<dbReference type="AlphaFoldDB" id="A0A9W7T2J6"/>
<evidence type="ECO:0000259" key="3">
    <source>
        <dbReference type="Pfam" id="PF13656"/>
    </source>
</evidence>
<evidence type="ECO:0000256" key="2">
    <source>
        <dbReference type="ARBA" id="ARBA00023163"/>
    </source>
</evidence>
<dbReference type="Gene3D" id="3.30.1360.10">
    <property type="entry name" value="RNA polymerase, RBP11-like subunit"/>
    <property type="match status" value="1"/>
</dbReference>
<dbReference type="GO" id="GO:0046983">
    <property type="term" value="F:protein dimerization activity"/>
    <property type="evidence" value="ECO:0007669"/>
    <property type="project" value="InterPro"/>
</dbReference>
<name>A0A9W7T2J6_TRIRA</name>
<dbReference type="EMBL" id="JAFHDT010000244">
    <property type="protein sequence ID" value="KAI7790093.1"/>
    <property type="molecule type" value="Genomic_DNA"/>
</dbReference>
<dbReference type="GO" id="GO:0000428">
    <property type="term" value="C:DNA-directed RNA polymerase complex"/>
    <property type="evidence" value="ECO:0007669"/>
    <property type="project" value="UniProtKB-KW"/>
</dbReference>
<organism evidence="4 5">
    <name type="scientific">Triplophysa rosa</name>
    <name type="common">Cave loach</name>
    <dbReference type="NCBI Taxonomy" id="992332"/>
    <lineage>
        <taxon>Eukaryota</taxon>
        <taxon>Metazoa</taxon>
        <taxon>Chordata</taxon>
        <taxon>Craniata</taxon>
        <taxon>Vertebrata</taxon>
        <taxon>Euteleostomi</taxon>
        <taxon>Actinopterygii</taxon>
        <taxon>Neopterygii</taxon>
        <taxon>Teleostei</taxon>
        <taxon>Ostariophysi</taxon>
        <taxon>Cypriniformes</taxon>
        <taxon>Nemacheilidae</taxon>
        <taxon>Triplophysa</taxon>
    </lineage>
</organism>
<keyword evidence="5" id="KW-1185">Reference proteome</keyword>
<reference evidence="4" key="1">
    <citation type="submission" date="2021-02" db="EMBL/GenBank/DDBJ databases">
        <title>Comparative genomics reveals that relaxation of natural selection precedes convergent phenotypic evolution of cavefish.</title>
        <authorList>
            <person name="Peng Z."/>
        </authorList>
    </citation>
    <scope>NUCLEOTIDE SEQUENCE</scope>
    <source>
        <tissue evidence="4">Muscle</tissue>
    </source>
</reference>
<feature type="domain" description="DNA-directed RNA polymerase RBP11-like dimerisation" evidence="3">
    <location>
        <begin position="21"/>
        <end position="43"/>
    </location>
</feature>
<proteinExistence type="predicted"/>
<dbReference type="SUPFAM" id="SSF55257">
    <property type="entry name" value="RBP11-like subunits of RNA polymerase"/>
    <property type="match status" value="1"/>
</dbReference>
<evidence type="ECO:0000256" key="1">
    <source>
        <dbReference type="ARBA" id="ARBA00022478"/>
    </source>
</evidence>
<protein>
    <submittedName>
        <fullName evidence="4">DNA-directed RNA polymerases I and III subunit RPAC2</fullName>
    </submittedName>
</protein>
<evidence type="ECO:0000313" key="5">
    <source>
        <dbReference type="Proteomes" id="UP001059041"/>
    </source>
</evidence>
<comment type="caution">
    <text evidence="4">The sequence shown here is derived from an EMBL/GenBank/DDBJ whole genome shotgun (WGS) entry which is preliminary data.</text>
</comment>
<dbReference type="Proteomes" id="UP001059041">
    <property type="component" value="Unassembled WGS sequence"/>
</dbReference>
<evidence type="ECO:0000313" key="4">
    <source>
        <dbReference type="EMBL" id="KAI7790093.1"/>
    </source>
</evidence>
<sequence>MVEKCSVLESVQADGADEGSVTFVLQEEDHTLGNSLRYIIMKRFSGRDAVALAEHRQRAKLSFNIIKIIIKIFYIYNKA</sequence>
<accession>A0A9W7T2J6</accession>
<keyword evidence="1 4" id="KW-0240">DNA-directed RNA polymerase</keyword>
<gene>
    <name evidence="4" type="ORF">IRJ41_013065</name>
</gene>
<keyword evidence="2" id="KW-0804">Transcription</keyword>
<dbReference type="InterPro" id="IPR009025">
    <property type="entry name" value="RBP11-like_dimer"/>
</dbReference>
<dbReference type="InterPro" id="IPR036603">
    <property type="entry name" value="RBP11-like"/>
</dbReference>
<dbReference type="Pfam" id="PF13656">
    <property type="entry name" value="RNA_pol_L_2"/>
    <property type="match status" value="1"/>
</dbReference>
<dbReference type="GO" id="GO:0006351">
    <property type="term" value="P:DNA-templated transcription"/>
    <property type="evidence" value="ECO:0007669"/>
    <property type="project" value="InterPro"/>
</dbReference>